<reference evidence="1" key="2">
    <citation type="submission" date="2025-09" db="UniProtKB">
        <authorList>
            <consortium name="Ensembl"/>
        </authorList>
    </citation>
    <scope>IDENTIFICATION</scope>
</reference>
<dbReference type="Ensembl" id="ENSLBET00000006394.1">
    <property type="protein sequence ID" value="ENSLBEP00000006093.1"/>
    <property type="gene ID" value="ENSLBEG00000004681.1"/>
</dbReference>
<name>A0A3Q3EFF1_9LABR</name>
<reference evidence="1" key="1">
    <citation type="submission" date="2025-08" db="UniProtKB">
        <authorList>
            <consortium name="Ensembl"/>
        </authorList>
    </citation>
    <scope>IDENTIFICATION</scope>
</reference>
<dbReference type="InterPro" id="IPR016135">
    <property type="entry name" value="UBQ-conjugating_enzyme/RWD"/>
</dbReference>
<protein>
    <submittedName>
        <fullName evidence="1">Uncharacterized protein</fullName>
    </submittedName>
</protein>
<sequence length="53" mass="6052">MTADREEQEDELLALHSIFDSDEFFRDETKFAGEIRVCVELTAGFTVVLKEGI</sequence>
<evidence type="ECO:0000313" key="1">
    <source>
        <dbReference type="Ensembl" id="ENSLBEP00000006093.1"/>
    </source>
</evidence>
<organism evidence="1 2">
    <name type="scientific">Labrus bergylta</name>
    <name type="common">ballan wrasse</name>
    <dbReference type="NCBI Taxonomy" id="56723"/>
    <lineage>
        <taxon>Eukaryota</taxon>
        <taxon>Metazoa</taxon>
        <taxon>Chordata</taxon>
        <taxon>Craniata</taxon>
        <taxon>Vertebrata</taxon>
        <taxon>Euteleostomi</taxon>
        <taxon>Actinopterygii</taxon>
        <taxon>Neopterygii</taxon>
        <taxon>Teleostei</taxon>
        <taxon>Neoteleostei</taxon>
        <taxon>Acanthomorphata</taxon>
        <taxon>Eupercaria</taxon>
        <taxon>Labriformes</taxon>
        <taxon>Labridae</taxon>
        <taxon>Labrus</taxon>
    </lineage>
</organism>
<dbReference type="SUPFAM" id="SSF54495">
    <property type="entry name" value="UBC-like"/>
    <property type="match status" value="1"/>
</dbReference>
<dbReference type="Proteomes" id="UP000261660">
    <property type="component" value="Unplaced"/>
</dbReference>
<dbReference type="AlphaFoldDB" id="A0A3Q3EFF1"/>
<dbReference type="Gene3D" id="3.10.110.10">
    <property type="entry name" value="Ubiquitin Conjugating Enzyme"/>
    <property type="match status" value="1"/>
</dbReference>
<evidence type="ECO:0000313" key="2">
    <source>
        <dbReference type="Proteomes" id="UP000261660"/>
    </source>
</evidence>
<proteinExistence type="predicted"/>
<dbReference type="GeneTree" id="ENSGT00940000178727"/>
<dbReference type="STRING" id="56723.ENSLBEP00000006093"/>
<keyword evidence="2" id="KW-1185">Reference proteome</keyword>
<dbReference type="InParanoid" id="A0A3Q3EFF1"/>
<accession>A0A3Q3EFF1</accession>